<reference evidence="4 5" key="1">
    <citation type="submission" date="2024-11" db="EMBL/GenBank/DDBJ databases">
        <title>A near-complete genome assembly of Cinchona calisaya.</title>
        <authorList>
            <person name="Lian D.C."/>
            <person name="Zhao X.W."/>
            <person name="Wei L."/>
        </authorList>
    </citation>
    <scope>NUCLEOTIDE SEQUENCE [LARGE SCALE GENOMIC DNA]</scope>
    <source>
        <tissue evidence="4">Nenye</tissue>
    </source>
</reference>
<comment type="cofactor">
    <cofactor evidence="1">
        <name>a divalent metal cation</name>
        <dbReference type="ChEBI" id="CHEBI:60240"/>
    </cofactor>
</comment>
<organism evidence="4 5">
    <name type="scientific">Cinchona calisaya</name>
    <dbReference type="NCBI Taxonomy" id="153742"/>
    <lineage>
        <taxon>Eukaryota</taxon>
        <taxon>Viridiplantae</taxon>
        <taxon>Streptophyta</taxon>
        <taxon>Embryophyta</taxon>
        <taxon>Tracheophyta</taxon>
        <taxon>Spermatophyta</taxon>
        <taxon>Magnoliopsida</taxon>
        <taxon>eudicotyledons</taxon>
        <taxon>Gunneridae</taxon>
        <taxon>Pentapetalae</taxon>
        <taxon>asterids</taxon>
        <taxon>lamiids</taxon>
        <taxon>Gentianales</taxon>
        <taxon>Rubiaceae</taxon>
        <taxon>Cinchonoideae</taxon>
        <taxon>Cinchoneae</taxon>
        <taxon>Cinchona</taxon>
    </lineage>
</organism>
<comment type="caution">
    <text evidence="4">The sequence shown here is derived from an EMBL/GenBank/DDBJ whole genome shotgun (WGS) entry which is preliminary data.</text>
</comment>
<evidence type="ECO:0000313" key="5">
    <source>
        <dbReference type="Proteomes" id="UP001630127"/>
    </source>
</evidence>
<dbReference type="AlphaFoldDB" id="A0ABD3B3G9"/>
<proteinExistence type="predicted"/>
<evidence type="ECO:0000259" key="3">
    <source>
        <dbReference type="Pfam" id="PF13359"/>
    </source>
</evidence>
<protein>
    <recommendedName>
        <fullName evidence="3">DDE Tnp4 domain-containing protein</fullName>
    </recommendedName>
</protein>
<dbReference type="Proteomes" id="UP001630127">
    <property type="component" value="Unassembled WGS sequence"/>
</dbReference>
<evidence type="ECO:0000256" key="2">
    <source>
        <dbReference type="ARBA" id="ARBA00022723"/>
    </source>
</evidence>
<feature type="domain" description="DDE Tnp4" evidence="3">
    <location>
        <begin position="18"/>
        <end position="96"/>
    </location>
</feature>
<evidence type="ECO:0000313" key="4">
    <source>
        <dbReference type="EMBL" id="KAL3538097.1"/>
    </source>
</evidence>
<dbReference type="GO" id="GO:0046872">
    <property type="term" value="F:metal ion binding"/>
    <property type="evidence" value="ECO:0007669"/>
    <property type="project" value="UniProtKB-KW"/>
</dbReference>
<keyword evidence="5" id="KW-1185">Reference proteome</keyword>
<accession>A0ABD3B3G9</accession>
<name>A0ABD3B3G9_9GENT</name>
<keyword evidence="2" id="KW-0479">Metal-binding</keyword>
<dbReference type="InterPro" id="IPR027806">
    <property type="entry name" value="HARBI1_dom"/>
</dbReference>
<dbReference type="Pfam" id="PF13359">
    <property type="entry name" value="DDE_Tnp_4"/>
    <property type="match status" value="1"/>
</dbReference>
<sequence length="119" mass="13727">MDLMECLLNDNFRALFFGFDMSEMLQIPTASNNCNGGERATSPKELFKKLHSALRNVIERSFGMLQKCFALLKGLVLNFLITTQVNVVIASCVVHNFLLDHQPHDEHFEKHWQQDFQGR</sequence>
<dbReference type="EMBL" id="JBJUIK010000001">
    <property type="protein sequence ID" value="KAL3538097.1"/>
    <property type="molecule type" value="Genomic_DNA"/>
</dbReference>
<gene>
    <name evidence="4" type="ORF">ACH5RR_001463</name>
</gene>
<evidence type="ECO:0000256" key="1">
    <source>
        <dbReference type="ARBA" id="ARBA00001968"/>
    </source>
</evidence>